<evidence type="ECO:0000313" key="2">
    <source>
        <dbReference type="EMBL" id="KLU82009.1"/>
    </source>
</evidence>
<feature type="region of interest" description="Disordered" evidence="1">
    <location>
        <begin position="263"/>
        <end position="301"/>
    </location>
</feature>
<dbReference type="EMBL" id="ADBL01000249">
    <property type="status" value="NOT_ANNOTATED_CDS"/>
    <property type="molecule type" value="Genomic_DNA"/>
</dbReference>
<protein>
    <submittedName>
        <fullName evidence="2 3">Uncharacterized protein</fullName>
    </submittedName>
</protein>
<evidence type="ECO:0000313" key="4">
    <source>
        <dbReference type="Proteomes" id="UP000011715"/>
    </source>
</evidence>
<dbReference type="Proteomes" id="UP000011715">
    <property type="component" value="Unassembled WGS sequence"/>
</dbReference>
<accession>A0A0C4DMS7</accession>
<name>A0A0C4DMS7_MAGP6</name>
<dbReference type="EnsemblFungi" id="MAPG_01088T0">
    <property type="protein sequence ID" value="MAPG_01088T0"/>
    <property type="gene ID" value="MAPG_01088"/>
</dbReference>
<keyword evidence="4" id="KW-1185">Reference proteome</keyword>
<proteinExistence type="predicted"/>
<dbReference type="EMBL" id="GL876966">
    <property type="protein sequence ID" value="KLU82009.1"/>
    <property type="molecule type" value="Genomic_DNA"/>
</dbReference>
<dbReference type="AlphaFoldDB" id="A0A0C4DMS7"/>
<reference evidence="2" key="1">
    <citation type="submission" date="2010-05" db="EMBL/GenBank/DDBJ databases">
        <title>The Genome Sequence of Magnaporthe poae strain ATCC 64411.</title>
        <authorList>
            <consortium name="The Broad Institute Genome Sequencing Platform"/>
            <consortium name="Broad Institute Genome Sequencing Center for Infectious Disease"/>
            <person name="Ma L.-J."/>
            <person name="Dead R."/>
            <person name="Young S."/>
            <person name="Zeng Q."/>
            <person name="Koehrsen M."/>
            <person name="Alvarado L."/>
            <person name="Berlin A."/>
            <person name="Chapman S.B."/>
            <person name="Chen Z."/>
            <person name="Freedman E."/>
            <person name="Gellesch M."/>
            <person name="Goldberg J."/>
            <person name="Griggs A."/>
            <person name="Gujja S."/>
            <person name="Heilman E.R."/>
            <person name="Heiman D."/>
            <person name="Hepburn T."/>
            <person name="Howarth C."/>
            <person name="Jen D."/>
            <person name="Larson L."/>
            <person name="Mehta T."/>
            <person name="Neiman D."/>
            <person name="Pearson M."/>
            <person name="Roberts A."/>
            <person name="Saif S."/>
            <person name="Shea T."/>
            <person name="Shenoy N."/>
            <person name="Sisk P."/>
            <person name="Stolte C."/>
            <person name="Sykes S."/>
            <person name="Walk T."/>
            <person name="White J."/>
            <person name="Yandava C."/>
            <person name="Haas B."/>
            <person name="Nusbaum C."/>
            <person name="Birren B."/>
        </authorList>
    </citation>
    <scope>NUCLEOTIDE SEQUENCE</scope>
    <source>
        <strain evidence="2">ATCC 64411</strain>
    </source>
</reference>
<dbReference type="VEuPathDB" id="FungiDB:MAPG_01088"/>
<organism evidence="3 4">
    <name type="scientific">Magnaporthiopsis poae (strain ATCC 64411 / 73-15)</name>
    <name type="common">Kentucky bluegrass fungus</name>
    <name type="synonym">Magnaporthe poae</name>
    <dbReference type="NCBI Taxonomy" id="644358"/>
    <lineage>
        <taxon>Eukaryota</taxon>
        <taxon>Fungi</taxon>
        <taxon>Dikarya</taxon>
        <taxon>Ascomycota</taxon>
        <taxon>Pezizomycotina</taxon>
        <taxon>Sordariomycetes</taxon>
        <taxon>Sordariomycetidae</taxon>
        <taxon>Magnaporthales</taxon>
        <taxon>Magnaporthaceae</taxon>
        <taxon>Magnaporthiopsis</taxon>
    </lineage>
</organism>
<gene>
    <name evidence="2" type="ORF">MAPG_01088</name>
</gene>
<evidence type="ECO:0000256" key="1">
    <source>
        <dbReference type="SAM" id="MobiDB-lite"/>
    </source>
</evidence>
<reference evidence="2" key="3">
    <citation type="submission" date="2011-03" db="EMBL/GenBank/DDBJ databases">
        <title>Annotation of Magnaporthe poae ATCC 64411.</title>
        <authorList>
            <person name="Ma L.-J."/>
            <person name="Dead R."/>
            <person name="Young S.K."/>
            <person name="Zeng Q."/>
            <person name="Gargeya S."/>
            <person name="Fitzgerald M."/>
            <person name="Haas B."/>
            <person name="Abouelleil A."/>
            <person name="Alvarado L."/>
            <person name="Arachchi H.M."/>
            <person name="Berlin A."/>
            <person name="Brown A."/>
            <person name="Chapman S.B."/>
            <person name="Chen Z."/>
            <person name="Dunbar C."/>
            <person name="Freedman E."/>
            <person name="Gearin G."/>
            <person name="Gellesch M."/>
            <person name="Goldberg J."/>
            <person name="Griggs A."/>
            <person name="Gujja S."/>
            <person name="Heiman D."/>
            <person name="Howarth C."/>
            <person name="Larson L."/>
            <person name="Lui A."/>
            <person name="MacDonald P.J.P."/>
            <person name="Mehta T."/>
            <person name="Montmayeur A."/>
            <person name="Murphy C."/>
            <person name="Neiman D."/>
            <person name="Pearson M."/>
            <person name="Priest M."/>
            <person name="Roberts A."/>
            <person name="Saif S."/>
            <person name="Shea T."/>
            <person name="Shenoy N."/>
            <person name="Sisk P."/>
            <person name="Stolte C."/>
            <person name="Sykes S."/>
            <person name="Yandava C."/>
            <person name="Wortman J."/>
            <person name="Nusbaum C."/>
            <person name="Birren B."/>
        </authorList>
    </citation>
    <scope>NUCLEOTIDE SEQUENCE</scope>
    <source>
        <strain evidence="2">ATCC 64411</strain>
    </source>
</reference>
<sequence length="301" mass="32783">MELSAAEFGDISSTFDDLIDNNNIMRVSAHTANQPLHSTRDDSASRQQPVRSVQDALRLAGCEVGSYVFQDNQVPGAADCGARGGAADVSPKTELSVRKLEQHRPGLGDTLYWKALSFQQDEIQAEIHAGIIYDAAAVDDELGWNTPASCQRVALAVKAFKVGVELWPPPAAHWQRAPGVSTNPEAADSARATGQWLNTEAELLECIQRMLLDDKERIQQPARHPQAQLFPRPVDTTFHEASHPQASPRTHARTHARAGMLPLNATAPDRRSLPAYSDDVVPSGRPITPPPSTRESALTRL</sequence>
<reference evidence="3" key="5">
    <citation type="submission" date="2015-06" db="UniProtKB">
        <authorList>
            <consortium name="EnsemblFungi"/>
        </authorList>
    </citation>
    <scope>IDENTIFICATION</scope>
    <source>
        <strain evidence="3">ATCC 64411</strain>
    </source>
</reference>
<reference evidence="3" key="4">
    <citation type="journal article" date="2015" name="G3 (Bethesda)">
        <title>Genome sequences of three phytopathogenic species of the Magnaporthaceae family of fungi.</title>
        <authorList>
            <person name="Okagaki L.H."/>
            <person name="Nunes C.C."/>
            <person name="Sailsbery J."/>
            <person name="Clay B."/>
            <person name="Brown D."/>
            <person name="John T."/>
            <person name="Oh Y."/>
            <person name="Young N."/>
            <person name="Fitzgerald M."/>
            <person name="Haas B.J."/>
            <person name="Zeng Q."/>
            <person name="Young S."/>
            <person name="Adiconis X."/>
            <person name="Fan L."/>
            <person name="Levin J.Z."/>
            <person name="Mitchell T.K."/>
            <person name="Okubara P.A."/>
            <person name="Farman M.L."/>
            <person name="Kohn L.M."/>
            <person name="Birren B."/>
            <person name="Ma L.-J."/>
            <person name="Dean R.A."/>
        </authorList>
    </citation>
    <scope>NUCLEOTIDE SEQUENCE</scope>
    <source>
        <strain evidence="3">ATCC 64411 / 73-15</strain>
    </source>
</reference>
<evidence type="ECO:0000313" key="3">
    <source>
        <dbReference type="EnsemblFungi" id="MAPG_01088T0"/>
    </source>
</evidence>
<reference evidence="4" key="2">
    <citation type="submission" date="2010-05" db="EMBL/GenBank/DDBJ databases">
        <title>The genome sequence of Magnaporthe poae strain ATCC 64411.</title>
        <authorList>
            <person name="Ma L.-J."/>
            <person name="Dead R."/>
            <person name="Young S."/>
            <person name="Zeng Q."/>
            <person name="Koehrsen M."/>
            <person name="Alvarado L."/>
            <person name="Berlin A."/>
            <person name="Chapman S.B."/>
            <person name="Chen Z."/>
            <person name="Freedman E."/>
            <person name="Gellesch M."/>
            <person name="Goldberg J."/>
            <person name="Griggs A."/>
            <person name="Gujja S."/>
            <person name="Heilman E.R."/>
            <person name="Heiman D."/>
            <person name="Hepburn T."/>
            <person name="Howarth C."/>
            <person name="Jen D."/>
            <person name="Larson L."/>
            <person name="Mehta T."/>
            <person name="Neiman D."/>
            <person name="Pearson M."/>
            <person name="Roberts A."/>
            <person name="Saif S."/>
            <person name="Shea T."/>
            <person name="Shenoy N."/>
            <person name="Sisk P."/>
            <person name="Stolte C."/>
            <person name="Sykes S."/>
            <person name="Walk T."/>
            <person name="White J."/>
            <person name="Yandava C."/>
            <person name="Haas B."/>
            <person name="Nusbaum C."/>
            <person name="Birren B."/>
        </authorList>
    </citation>
    <scope>NUCLEOTIDE SEQUENCE [LARGE SCALE GENOMIC DNA]</scope>
    <source>
        <strain evidence="4">ATCC 64411 / 73-15</strain>
    </source>
</reference>